<feature type="region of interest" description="Disordered" evidence="3">
    <location>
        <begin position="312"/>
        <end position="376"/>
    </location>
</feature>
<reference evidence="7 8" key="1">
    <citation type="submission" date="2020-04" db="EMBL/GenBank/DDBJ databases">
        <title>Perkinsus olseni comparative genomics.</title>
        <authorList>
            <person name="Bogema D.R."/>
        </authorList>
    </citation>
    <scope>NUCLEOTIDE SEQUENCE [LARGE SCALE GENOMIC DNA]</scope>
    <source>
        <strain evidence="5">ATCC PRA-179</strain>
        <strain evidence="6">ATCC PRA-31</strain>
    </source>
</reference>
<evidence type="ECO:0000313" key="7">
    <source>
        <dbReference type="Proteomes" id="UP000570595"/>
    </source>
</evidence>
<dbReference type="GO" id="GO:0004672">
    <property type="term" value="F:protein kinase activity"/>
    <property type="evidence" value="ECO:0007669"/>
    <property type="project" value="InterPro"/>
</dbReference>
<evidence type="ECO:0000313" key="8">
    <source>
        <dbReference type="Proteomes" id="UP000572268"/>
    </source>
</evidence>
<accession>A0A7J6ME78</accession>
<dbReference type="InterPro" id="IPR011009">
    <property type="entry name" value="Kinase-like_dom_sf"/>
</dbReference>
<dbReference type="Proteomes" id="UP000570595">
    <property type="component" value="Unassembled WGS sequence"/>
</dbReference>
<feature type="region of interest" description="Disordered" evidence="3">
    <location>
        <begin position="1"/>
        <end position="22"/>
    </location>
</feature>
<dbReference type="AlphaFoldDB" id="A0A7J6ME78"/>
<comment type="caution">
    <text evidence="6">The sequence shown here is derived from an EMBL/GenBank/DDBJ whole genome shotgun (WGS) entry which is preliminary data.</text>
</comment>
<keyword evidence="2" id="KW-0067">ATP-binding</keyword>
<feature type="binding site" evidence="2">
    <location>
        <position position="58"/>
    </location>
    <ligand>
        <name>ATP</name>
        <dbReference type="ChEBI" id="CHEBI:30616"/>
    </ligand>
</feature>
<dbReference type="InterPro" id="IPR047173">
    <property type="entry name" value="STRAD_A/B-like"/>
</dbReference>
<evidence type="ECO:0000256" key="3">
    <source>
        <dbReference type="SAM" id="MobiDB-lite"/>
    </source>
</evidence>
<feature type="domain" description="Protein kinase" evidence="4">
    <location>
        <begin position="26"/>
        <end position="294"/>
    </location>
</feature>
<dbReference type="Pfam" id="PF00069">
    <property type="entry name" value="Pkinase"/>
    <property type="match status" value="1"/>
</dbReference>
<dbReference type="Proteomes" id="UP000572268">
    <property type="component" value="Unassembled WGS sequence"/>
</dbReference>
<dbReference type="SMART" id="SM00220">
    <property type="entry name" value="S_TKc"/>
    <property type="match status" value="1"/>
</dbReference>
<evidence type="ECO:0000256" key="2">
    <source>
        <dbReference type="PROSITE-ProRule" id="PRU10141"/>
    </source>
</evidence>
<protein>
    <recommendedName>
        <fullName evidence="4">Protein kinase domain-containing protein</fullName>
    </recommendedName>
</protein>
<dbReference type="PROSITE" id="PS50011">
    <property type="entry name" value="PROTEIN_KINASE_DOM"/>
    <property type="match status" value="1"/>
</dbReference>
<evidence type="ECO:0000313" key="5">
    <source>
        <dbReference type="EMBL" id="KAF4663721.1"/>
    </source>
</evidence>
<evidence type="ECO:0000259" key="4">
    <source>
        <dbReference type="PROSITE" id="PS50011"/>
    </source>
</evidence>
<dbReference type="OrthoDB" id="8693905at2759"/>
<dbReference type="PANTHER" id="PTHR48014:SF21">
    <property type="entry name" value="SERINE_THREONINE-PROTEIN KINASE FRAY2"/>
    <property type="match status" value="1"/>
</dbReference>
<evidence type="ECO:0000256" key="1">
    <source>
        <dbReference type="ARBA" id="ARBA00008874"/>
    </source>
</evidence>
<dbReference type="GO" id="GO:0043539">
    <property type="term" value="F:protein serine/threonine kinase activator activity"/>
    <property type="evidence" value="ECO:0007669"/>
    <property type="project" value="InterPro"/>
</dbReference>
<gene>
    <name evidence="6" type="ORF">FOL46_001141</name>
    <name evidence="5" type="ORF">FOZ61_001414</name>
</gene>
<dbReference type="Gene3D" id="1.10.510.10">
    <property type="entry name" value="Transferase(Phosphotransferase) domain 1"/>
    <property type="match status" value="1"/>
</dbReference>
<dbReference type="PROSITE" id="PS00107">
    <property type="entry name" value="PROTEIN_KINASE_ATP"/>
    <property type="match status" value="1"/>
</dbReference>
<dbReference type="InterPro" id="IPR017441">
    <property type="entry name" value="Protein_kinase_ATP_BS"/>
</dbReference>
<dbReference type="GO" id="GO:0005524">
    <property type="term" value="F:ATP binding"/>
    <property type="evidence" value="ECO:0007669"/>
    <property type="project" value="UniProtKB-UniRule"/>
</dbReference>
<evidence type="ECO:0000313" key="6">
    <source>
        <dbReference type="EMBL" id="KAF4669898.1"/>
    </source>
</evidence>
<dbReference type="EMBL" id="JABAHT010000135">
    <property type="protein sequence ID" value="KAF4663721.1"/>
    <property type="molecule type" value="Genomic_DNA"/>
</dbReference>
<dbReference type="InterPro" id="IPR000719">
    <property type="entry name" value="Prot_kinase_dom"/>
</dbReference>
<keyword evidence="2" id="KW-0547">Nucleotide-binding</keyword>
<dbReference type="PANTHER" id="PTHR48014">
    <property type="entry name" value="SERINE/THREONINE-PROTEIN KINASE FRAY2"/>
    <property type="match status" value="1"/>
</dbReference>
<comment type="similarity">
    <text evidence="1">Belongs to the protein kinase superfamily. STE Ser/Thr protein kinase family. STE20 subfamily.</text>
</comment>
<dbReference type="SUPFAM" id="SSF56112">
    <property type="entry name" value="Protein kinase-like (PK-like)"/>
    <property type="match status" value="1"/>
</dbReference>
<sequence>MTGTSSPSGGGVHEPPSEWPTTTEGYQLECSIGYGAFATVYKATVVSGVHSGEPAAIKVIDLECLDGTTFDDIRKELQVMRMCTHPNVITYHAAFSSPDAKMWLVMPLINGGSCQNVIREFKKRTGHSINNIGIIAYILRETAIALRHFHSNQQIHRDLKAGNILLSLDGRVYLSDFGVSASMRDSRSRQTFVGTPCWMAPEVLEQSKNGYDYKADIWSFGVTALELANGSAPYQNLHPLKVMKNILENPPPTLERTKSTPWDSSFVKMVADCLQKDPSKRPSVDQLLSRHDAFFRQADKEALVDLLKQLPTIEQREPTKPPGYRSPRAPKVRTGFSGAVSGAWDFDLHDSEDADDDDDNKDEDSGIFSELGEEET</sequence>
<proteinExistence type="inferred from homology"/>
<feature type="compositionally biased region" description="Acidic residues" evidence="3">
    <location>
        <begin position="352"/>
        <end position="362"/>
    </location>
</feature>
<dbReference type="EMBL" id="JABANN010000131">
    <property type="protein sequence ID" value="KAF4669898.1"/>
    <property type="molecule type" value="Genomic_DNA"/>
</dbReference>
<organism evidence="6 8">
    <name type="scientific">Perkinsus olseni</name>
    <name type="common">Perkinsus atlanticus</name>
    <dbReference type="NCBI Taxonomy" id="32597"/>
    <lineage>
        <taxon>Eukaryota</taxon>
        <taxon>Sar</taxon>
        <taxon>Alveolata</taxon>
        <taxon>Perkinsozoa</taxon>
        <taxon>Perkinsea</taxon>
        <taxon>Perkinsida</taxon>
        <taxon>Perkinsidae</taxon>
        <taxon>Perkinsus</taxon>
    </lineage>
</organism>
<name>A0A7J6ME78_PEROL</name>